<evidence type="ECO:0000259" key="2">
    <source>
        <dbReference type="PROSITE" id="PS50056"/>
    </source>
</evidence>
<dbReference type="InterPro" id="IPR000387">
    <property type="entry name" value="Tyr_Pase_dom"/>
</dbReference>
<protein>
    <recommendedName>
        <fullName evidence="2">Tyrosine specific protein phosphatases domain-containing protein</fullName>
    </recommendedName>
</protein>
<accession>Q1G875</accession>
<keyword evidence="4" id="KW-1185">Reference proteome</keyword>
<dbReference type="Proteomes" id="UP000001259">
    <property type="component" value="Chromosome"/>
</dbReference>
<evidence type="ECO:0000256" key="1">
    <source>
        <dbReference type="ARBA" id="ARBA00009580"/>
    </source>
</evidence>
<dbReference type="PANTHER" id="PTHR31126">
    <property type="entry name" value="TYROSINE-PROTEIN PHOSPHATASE"/>
    <property type="match status" value="1"/>
</dbReference>
<evidence type="ECO:0000313" key="4">
    <source>
        <dbReference type="Proteomes" id="UP000001259"/>
    </source>
</evidence>
<dbReference type="EMBL" id="CR954253">
    <property type="protein sequence ID" value="CAI98831.1"/>
    <property type="molecule type" value="Genomic_DNA"/>
</dbReference>
<dbReference type="DNASU" id="4085291"/>
<dbReference type="SUPFAM" id="SSF52799">
    <property type="entry name" value="(Phosphotyrosine protein) phosphatases II"/>
    <property type="match status" value="1"/>
</dbReference>
<feature type="domain" description="Tyrosine specific protein phosphatases" evidence="2">
    <location>
        <begin position="134"/>
        <end position="181"/>
    </location>
</feature>
<dbReference type="Pfam" id="PF13350">
    <property type="entry name" value="Y_phosphatase3"/>
    <property type="match status" value="1"/>
</dbReference>
<dbReference type="eggNOG" id="COG2365">
    <property type="taxonomic scope" value="Bacteria"/>
</dbReference>
<name>Q1G875_LACDA</name>
<dbReference type="HOGENOM" id="CLU_057546_0_0_9"/>
<evidence type="ECO:0000313" key="3">
    <source>
        <dbReference type="EMBL" id="CAI98831.1"/>
    </source>
</evidence>
<dbReference type="Gene3D" id="3.90.190.10">
    <property type="entry name" value="Protein tyrosine phosphatase superfamily"/>
    <property type="match status" value="1"/>
</dbReference>
<dbReference type="STRING" id="390333.Ldb2093"/>
<dbReference type="GO" id="GO:0004721">
    <property type="term" value="F:phosphoprotein phosphatase activity"/>
    <property type="evidence" value="ECO:0007669"/>
    <property type="project" value="InterPro"/>
</dbReference>
<reference evidence="3 4" key="1">
    <citation type="journal article" date="2006" name="Proc. Natl. Acad. Sci. U.S.A.">
        <title>The complete genome sequence of Lactobacillus bulgaricus reveals extensive and ongoing reductive evolution.</title>
        <authorList>
            <person name="van de Guchte M."/>
            <person name="Penaud S."/>
            <person name="Grimaldi C."/>
            <person name="Barbe V."/>
            <person name="Bryson K."/>
            <person name="Nicolas P."/>
            <person name="Robert C."/>
            <person name="Oztas S."/>
            <person name="Mangenot S."/>
            <person name="Couloux A."/>
            <person name="Loux V."/>
            <person name="Dervyn R."/>
            <person name="Bossy R."/>
            <person name="Bolotin A."/>
            <person name="Batto J.-M."/>
            <person name="Walunas T."/>
            <person name="Gibrat J.-F."/>
            <person name="Bessieres P."/>
            <person name="Weissenbach J."/>
            <person name="Ehrlich S.D."/>
            <person name="Maguin E."/>
        </authorList>
    </citation>
    <scope>NUCLEOTIDE SEQUENCE [LARGE SCALE GENOMIC DNA]</scope>
    <source>
        <strain evidence="4">ATCC 11842 / DSM 20081 / BCRC 10696 / JCM 1002 / NBRC 13953 / NCIMB 11778 / NCTC 12712 / WDCM 00102 / Lb 14</strain>
    </source>
</reference>
<dbReference type="PROSITE" id="PS50056">
    <property type="entry name" value="TYR_PHOSPHATASE_2"/>
    <property type="match status" value="1"/>
</dbReference>
<keyword evidence="3" id="KW-0378">Hydrolase</keyword>
<gene>
    <name evidence="3" type="ordered locus">Ldb2093</name>
</gene>
<dbReference type="KEGG" id="ldb:Ldb2093"/>
<dbReference type="AlphaFoldDB" id="Q1G875"/>
<proteinExistence type="inferred from homology"/>
<sequence>MRIFGKEGCRMEMQRVIELDMPVNFRDLGGYQGLDGRQVKWRKIYRSAALNEMSARDRVKLANLRITVDCDLRSSREQRSYPDLLWPGVRFVNIGLYAEGDRFNQAHPFLRLFHHLPEFDDYLPKIYQQVLLNEHSEEGIKRVFEELLKLPEDQALVYHCAAGKDRTGIISILILMALGVDDKTIAEDYLLTDELYDFSIEKQHPTNEKLSQVIAKMNVTRGEGTAVKGITETIRQGWGSFDKFFTRKLGFKQADLEKFREMYLEEEEED</sequence>
<dbReference type="InterPro" id="IPR026893">
    <property type="entry name" value="Tyr/Ser_Pase_IphP-type"/>
</dbReference>
<comment type="similarity">
    <text evidence="1">Belongs to the protein-tyrosine phosphatase family.</text>
</comment>
<dbReference type="InterPro" id="IPR029021">
    <property type="entry name" value="Prot-tyrosine_phosphatase-like"/>
</dbReference>
<dbReference type="PANTHER" id="PTHR31126:SF1">
    <property type="entry name" value="TYROSINE SPECIFIC PROTEIN PHOSPHATASES DOMAIN-CONTAINING PROTEIN"/>
    <property type="match status" value="1"/>
</dbReference>
<organism evidence="3 4">
    <name type="scientific">Lactobacillus delbrueckii subsp. bulgaricus (strain ATCC 11842 / DSM 20081 / BCRC 10696 / JCM 1002 / NBRC 13953 / NCIMB 11778 / NCTC 12712 / WDCM 00102 / Lb 14)</name>
    <dbReference type="NCBI Taxonomy" id="390333"/>
    <lineage>
        <taxon>Bacteria</taxon>
        <taxon>Bacillati</taxon>
        <taxon>Bacillota</taxon>
        <taxon>Bacilli</taxon>
        <taxon>Lactobacillales</taxon>
        <taxon>Lactobacillaceae</taxon>
        <taxon>Lactobacillus</taxon>
    </lineage>
</organism>